<organism evidence="3 4">
    <name type="scientific">Tardiphaga robiniae</name>
    <dbReference type="NCBI Taxonomy" id="943830"/>
    <lineage>
        <taxon>Bacteria</taxon>
        <taxon>Pseudomonadati</taxon>
        <taxon>Pseudomonadota</taxon>
        <taxon>Alphaproteobacteria</taxon>
        <taxon>Hyphomicrobiales</taxon>
        <taxon>Nitrobacteraceae</taxon>
        <taxon>Tardiphaga</taxon>
    </lineage>
</organism>
<feature type="compositionally biased region" description="Polar residues" evidence="1">
    <location>
        <begin position="146"/>
        <end position="156"/>
    </location>
</feature>
<evidence type="ECO:0000313" key="4">
    <source>
        <dbReference type="Proteomes" id="UP000076574"/>
    </source>
</evidence>
<name>A0A161SS61_9BRAD</name>
<keyword evidence="4" id="KW-1185">Reference proteome</keyword>
<feature type="transmembrane region" description="Helical" evidence="2">
    <location>
        <begin position="80"/>
        <end position="100"/>
    </location>
</feature>
<proteinExistence type="predicted"/>
<keyword evidence="2" id="KW-1133">Transmembrane helix</keyword>
<dbReference type="RefSeq" id="WP_068731138.1">
    <property type="nucleotide sequence ID" value="NZ_LVYV01000005.1"/>
</dbReference>
<evidence type="ECO:0000256" key="1">
    <source>
        <dbReference type="SAM" id="MobiDB-lite"/>
    </source>
</evidence>
<evidence type="ECO:0000313" key="3">
    <source>
        <dbReference type="EMBL" id="KZD24102.1"/>
    </source>
</evidence>
<evidence type="ECO:0008006" key="5">
    <source>
        <dbReference type="Google" id="ProtNLM"/>
    </source>
</evidence>
<dbReference type="AlphaFoldDB" id="A0A161SS61"/>
<sequence>MPPLASALVRTGLALKLNQVKRATSSYIRDRSEQTQGIAVSYAVAAGLYAAAGIFLIATLLVGAAALFRWVELRYGLFQAFGATGGLLLVLAALFAVLAASRLKRPAKQFPSLGSRLRVAINASPGKHEQVTSAAPRRAPAPNEFRPSTRSAQPLPNNGPVKAGLVLAATLAGWAFARRRSLAQPAPVRRPASKANA</sequence>
<feature type="transmembrane region" description="Helical" evidence="2">
    <location>
        <begin position="39"/>
        <end position="68"/>
    </location>
</feature>
<evidence type="ECO:0000256" key="2">
    <source>
        <dbReference type="SAM" id="Phobius"/>
    </source>
</evidence>
<dbReference type="Proteomes" id="UP000076574">
    <property type="component" value="Unassembled WGS sequence"/>
</dbReference>
<keyword evidence="2" id="KW-0812">Transmembrane</keyword>
<gene>
    <name evidence="3" type="ORF">A4A58_23390</name>
</gene>
<protein>
    <recommendedName>
        <fullName evidence="5">Phage holin family protein</fullName>
    </recommendedName>
</protein>
<accession>A0A161SS61</accession>
<keyword evidence="2" id="KW-0472">Membrane</keyword>
<dbReference type="EMBL" id="LVYV01000005">
    <property type="protein sequence ID" value="KZD24102.1"/>
    <property type="molecule type" value="Genomic_DNA"/>
</dbReference>
<comment type="caution">
    <text evidence="3">The sequence shown here is derived from an EMBL/GenBank/DDBJ whole genome shotgun (WGS) entry which is preliminary data.</text>
</comment>
<feature type="region of interest" description="Disordered" evidence="1">
    <location>
        <begin position="125"/>
        <end position="157"/>
    </location>
</feature>
<reference evidence="3 4" key="1">
    <citation type="submission" date="2016-03" db="EMBL/GenBank/DDBJ databases">
        <title>Microsymbionts genomes from the relict species Vavilovia formosa (Stev.) Fed.</title>
        <authorList>
            <person name="Kopat V."/>
            <person name="Chirak E."/>
            <person name="Kimeklis A."/>
            <person name="Andronov E."/>
        </authorList>
    </citation>
    <scope>NUCLEOTIDE SEQUENCE [LARGE SCALE GENOMIC DNA]</scope>
    <source>
        <strain evidence="3 4">Vaf07</strain>
    </source>
</reference>
<dbReference type="STRING" id="943830.A4A58_23390"/>